<dbReference type="GO" id="GO:0015074">
    <property type="term" value="P:DNA integration"/>
    <property type="evidence" value="ECO:0007669"/>
    <property type="project" value="UniProtKB-KW"/>
</dbReference>
<dbReference type="InterPro" id="IPR002104">
    <property type="entry name" value="Integrase_catalytic"/>
</dbReference>
<dbReference type="InterPro" id="IPR010998">
    <property type="entry name" value="Integrase_recombinase_N"/>
</dbReference>
<evidence type="ECO:0000256" key="2">
    <source>
        <dbReference type="ARBA" id="ARBA00023125"/>
    </source>
</evidence>
<keyword evidence="2" id="KW-0238">DNA-binding</keyword>
<feature type="domain" description="Tyr recombinase" evidence="4">
    <location>
        <begin position="163"/>
        <end position="369"/>
    </location>
</feature>
<dbReference type="InterPro" id="IPR011010">
    <property type="entry name" value="DNA_brk_join_enz"/>
</dbReference>
<dbReference type="RefSeq" id="XP_038044663.1">
    <property type="nucleotide sequence ID" value="XM_038188735.1"/>
</dbReference>
<dbReference type="GO" id="GO:0003677">
    <property type="term" value="F:DNA binding"/>
    <property type="evidence" value="ECO:0007669"/>
    <property type="project" value="UniProtKB-KW"/>
</dbReference>
<dbReference type="GeneID" id="119719320"/>
<dbReference type="Proteomes" id="UP000887568">
    <property type="component" value="Unplaced"/>
</dbReference>
<dbReference type="SUPFAM" id="SSF56349">
    <property type="entry name" value="DNA breaking-rejoining enzymes"/>
    <property type="match status" value="1"/>
</dbReference>
<dbReference type="EnsemblMetazoa" id="XM_038188734.1">
    <property type="protein sequence ID" value="XP_038044662.1"/>
    <property type="gene ID" value="LOC119719320"/>
</dbReference>
<accession>A0A913YZ32</accession>
<dbReference type="PANTHER" id="PTHR35617">
    <property type="entry name" value="PHAGE_INTEGRASE DOMAIN-CONTAINING PROTEIN"/>
    <property type="match status" value="1"/>
</dbReference>
<proteinExistence type="predicted"/>
<keyword evidence="6" id="KW-1185">Reference proteome</keyword>
<evidence type="ECO:0000313" key="5">
    <source>
        <dbReference type="EnsemblMetazoa" id="XP_038044662.1"/>
    </source>
</evidence>
<sequence length="380" mass="42518">MANPTLVSQNAAPVDSYASNTTKDIRVVETTTRSTQSPSTRGPNDNVCFTLIQQSLRSRGFSKETIDIILQSWRPSTKKQYASSIEKWLRFCTKRAVDPVHATVTVAMEFLTKLVHSGAKYSTVNTARCALSSLLWSTSDNKTQFGSHPLVIRFMRGLFNLKPQYPRYSHTWDVGILLRYVSKMEPLQSIALKQLTYKLICLCALTTAQRAQTLSLFDISNMKVRNKQVCIKITDLIKTFKPGKPQPQVILSAYPHDKSVCVMRTLLEYLKRTRSFRGSKSKLFLSYTVPHKEIGTATVSRWLKQSLTEAGVDVSEFKAHSFRTASTSAAANKGVPINLILQTAGWASSTTFAKFYNRSDSILCSEGAQSQFSQAILSQK</sequence>
<dbReference type="OMA" id="CACERDI"/>
<dbReference type="EnsemblMetazoa" id="XM_038188735.1">
    <property type="protein sequence ID" value="XP_038044663.1"/>
    <property type="gene ID" value="LOC119719320"/>
</dbReference>
<evidence type="ECO:0000259" key="4">
    <source>
        <dbReference type="PROSITE" id="PS51898"/>
    </source>
</evidence>
<dbReference type="PROSITE" id="PS51898">
    <property type="entry name" value="TYR_RECOMBINASE"/>
    <property type="match status" value="1"/>
</dbReference>
<dbReference type="InterPro" id="IPR013762">
    <property type="entry name" value="Integrase-like_cat_sf"/>
</dbReference>
<dbReference type="AlphaFoldDB" id="A0A913YZ32"/>
<dbReference type="Pfam" id="PF00589">
    <property type="entry name" value="Phage_integrase"/>
    <property type="match status" value="1"/>
</dbReference>
<dbReference type="OrthoDB" id="10064229at2759"/>
<dbReference type="Pfam" id="PF13495">
    <property type="entry name" value="Phage_int_SAM_4"/>
    <property type="match status" value="1"/>
</dbReference>
<name>A0A913YZ32_PATMI</name>
<organism evidence="5 6">
    <name type="scientific">Patiria miniata</name>
    <name type="common">Bat star</name>
    <name type="synonym">Asterina miniata</name>
    <dbReference type="NCBI Taxonomy" id="46514"/>
    <lineage>
        <taxon>Eukaryota</taxon>
        <taxon>Metazoa</taxon>
        <taxon>Echinodermata</taxon>
        <taxon>Eleutherozoa</taxon>
        <taxon>Asterozoa</taxon>
        <taxon>Asteroidea</taxon>
        <taxon>Valvatacea</taxon>
        <taxon>Valvatida</taxon>
        <taxon>Asterinidae</taxon>
        <taxon>Patiria</taxon>
    </lineage>
</organism>
<evidence type="ECO:0000256" key="1">
    <source>
        <dbReference type="ARBA" id="ARBA00022908"/>
    </source>
</evidence>
<dbReference type="GO" id="GO:0006310">
    <property type="term" value="P:DNA recombination"/>
    <property type="evidence" value="ECO:0007669"/>
    <property type="project" value="UniProtKB-KW"/>
</dbReference>
<dbReference type="InterPro" id="IPR004107">
    <property type="entry name" value="Integrase_SAM-like_N"/>
</dbReference>
<dbReference type="Gene3D" id="1.10.443.10">
    <property type="entry name" value="Intergrase catalytic core"/>
    <property type="match status" value="1"/>
</dbReference>
<dbReference type="Gene3D" id="1.10.150.130">
    <property type="match status" value="1"/>
</dbReference>
<dbReference type="RefSeq" id="XP_038044662.1">
    <property type="nucleotide sequence ID" value="XM_038188734.1"/>
</dbReference>
<keyword evidence="1" id="KW-0229">DNA integration</keyword>
<keyword evidence="3" id="KW-0233">DNA recombination</keyword>
<dbReference type="PANTHER" id="PTHR35617:SF3">
    <property type="entry name" value="CORE-BINDING (CB) DOMAIN-CONTAINING PROTEIN"/>
    <property type="match status" value="1"/>
</dbReference>
<protein>
    <recommendedName>
        <fullName evidence="4">Tyr recombinase domain-containing protein</fullName>
    </recommendedName>
</protein>
<evidence type="ECO:0000313" key="6">
    <source>
        <dbReference type="Proteomes" id="UP000887568"/>
    </source>
</evidence>
<evidence type="ECO:0000256" key="3">
    <source>
        <dbReference type="ARBA" id="ARBA00023172"/>
    </source>
</evidence>
<reference evidence="5" key="1">
    <citation type="submission" date="2022-11" db="UniProtKB">
        <authorList>
            <consortium name="EnsemblMetazoa"/>
        </authorList>
    </citation>
    <scope>IDENTIFICATION</scope>
</reference>